<dbReference type="Proteomes" id="UP001627408">
    <property type="component" value="Unassembled WGS sequence"/>
</dbReference>
<dbReference type="EMBL" id="JBHDIY010000003">
    <property type="protein sequence ID" value="MFL4472261.1"/>
    <property type="molecule type" value="Genomic_DNA"/>
</dbReference>
<evidence type="ECO:0000313" key="2">
    <source>
        <dbReference type="Proteomes" id="UP001627408"/>
    </source>
</evidence>
<gene>
    <name evidence="1" type="primary">crtA</name>
    <name evidence="1" type="ORF">ACERZ8_21125</name>
</gene>
<organism evidence="1 2">
    <name type="scientific">Tateyamaria armeniaca</name>
    <dbReference type="NCBI Taxonomy" id="2518930"/>
    <lineage>
        <taxon>Bacteria</taxon>
        <taxon>Pseudomonadati</taxon>
        <taxon>Pseudomonadota</taxon>
        <taxon>Alphaproteobacteria</taxon>
        <taxon>Rhodobacterales</taxon>
        <taxon>Roseobacteraceae</taxon>
        <taxon>Tateyamaria</taxon>
    </lineage>
</organism>
<reference evidence="1 2" key="1">
    <citation type="submission" date="2024-08" db="EMBL/GenBank/DDBJ databases">
        <title>Tateyamaria sp. nov., isolated from marine algae.</title>
        <authorList>
            <person name="Choi B.J."/>
            <person name="Kim J.M."/>
            <person name="Lee J.K."/>
            <person name="Choi D.G."/>
            <person name="Bayburt H."/>
            <person name="Baek J.H."/>
            <person name="Han D.M."/>
            <person name="Jeon C.O."/>
        </authorList>
    </citation>
    <scope>NUCLEOTIDE SEQUENCE [LARGE SCALE GENOMIC DNA]</scope>
    <source>
        <strain evidence="1 2">KMU-156</strain>
    </source>
</reference>
<keyword evidence="2" id="KW-1185">Reference proteome</keyword>
<dbReference type="EC" id="1.14.15.9" evidence="1"/>
<proteinExistence type="predicted"/>
<dbReference type="GO" id="GO:0043823">
    <property type="term" value="F:spheroidene monooxygenase activity"/>
    <property type="evidence" value="ECO:0007669"/>
    <property type="project" value="UniProtKB-EC"/>
</dbReference>
<comment type="caution">
    <text evidence="1">The sequence shown here is derived from an EMBL/GenBank/DDBJ whole genome shotgun (WGS) entry which is preliminary data.</text>
</comment>
<dbReference type="RefSeq" id="WP_407594411.1">
    <property type="nucleotide sequence ID" value="NZ_JBHDIY010000003.1"/>
</dbReference>
<keyword evidence="1" id="KW-0560">Oxidoreductase</keyword>
<protein>
    <submittedName>
        <fullName evidence="1">Spheroidene monooxygenase</fullName>
        <ecNumber evidence="1">1.14.15.9</ecNumber>
    </submittedName>
</protein>
<sequence>MTQTITLSFFRFSRWRDRAWALTMMGGARMAMARIPDLSFWKLCGSGTGEGFTPVPNTGVYAILCVWPDNDTATQRLTETAIFERYRRRADEHWTVFLTPTSSRGEWSGKAPFSPVSEPVSGPLAALTRATIKPGILAKFWGRVPDISAMIGSDPNVLFKIGIGEVPMLHQITFSIWPGTDEMAAFARSNGPHAAAIKAVRDGAWFKEELYARFAIRGDTGTWNGVSPLEGLNLQ</sequence>
<keyword evidence="1" id="KW-0503">Monooxygenase</keyword>
<dbReference type="InterPro" id="IPR049574">
    <property type="entry name" value="CrtA-like"/>
</dbReference>
<dbReference type="NCBIfam" id="NF045923">
    <property type="entry name" value="SpheroidMoxCrtARhod"/>
    <property type="match status" value="1"/>
</dbReference>
<accession>A0ABW8UYL7</accession>
<dbReference type="CDD" id="cd21650">
    <property type="entry name" value="CrtA-like"/>
    <property type="match status" value="1"/>
</dbReference>
<evidence type="ECO:0000313" key="1">
    <source>
        <dbReference type="EMBL" id="MFL4472261.1"/>
    </source>
</evidence>
<name>A0ABW8UYL7_9RHOB</name>